<gene>
    <name evidence="1" type="ORF">BV22DRAFT_1023560</name>
</gene>
<name>A0ACB8B2L5_9AGAM</name>
<sequence>DPPFKPAERQSLGFNHPICGKLLCPVNMDWNDASVRDGLCDGTIKAMPADFPHFLYEGEVPDPEDLFDGWLKGDLLVCAYLHVFISPRSAINGSASTNSTRVGNAGNHGITTVSVASIAYVATIVSVRSCRGFINTHTALLGTLCSLVSTELQQGQISWKLGSFRLLL</sequence>
<evidence type="ECO:0000313" key="1">
    <source>
        <dbReference type="EMBL" id="KAH7919093.1"/>
    </source>
</evidence>
<keyword evidence="2" id="KW-1185">Reference proteome</keyword>
<feature type="non-terminal residue" evidence="1">
    <location>
        <position position="1"/>
    </location>
</feature>
<reference evidence="1" key="1">
    <citation type="journal article" date="2021" name="New Phytol.">
        <title>Evolutionary innovations through gain and loss of genes in the ectomycorrhizal Boletales.</title>
        <authorList>
            <person name="Wu G."/>
            <person name="Miyauchi S."/>
            <person name="Morin E."/>
            <person name="Kuo A."/>
            <person name="Drula E."/>
            <person name="Varga T."/>
            <person name="Kohler A."/>
            <person name="Feng B."/>
            <person name="Cao Y."/>
            <person name="Lipzen A."/>
            <person name="Daum C."/>
            <person name="Hundley H."/>
            <person name="Pangilinan J."/>
            <person name="Johnson J."/>
            <person name="Barry K."/>
            <person name="LaButti K."/>
            <person name="Ng V."/>
            <person name="Ahrendt S."/>
            <person name="Min B."/>
            <person name="Choi I.G."/>
            <person name="Park H."/>
            <person name="Plett J.M."/>
            <person name="Magnuson J."/>
            <person name="Spatafora J.W."/>
            <person name="Nagy L.G."/>
            <person name="Henrissat B."/>
            <person name="Grigoriev I.V."/>
            <person name="Yang Z.L."/>
            <person name="Xu J."/>
            <person name="Martin F.M."/>
        </authorList>
    </citation>
    <scope>NUCLEOTIDE SEQUENCE</scope>
    <source>
        <strain evidence="1">KUC20120723A-06</strain>
    </source>
</reference>
<protein>
    <submittedName>
        <fullName evidence="1">Uncharacterized protein</fullName>
    </submittedName>
</protein>
<accession>A0ACB8B2L5</accession>
<dbReference type="EMBL" id="MU266695">
    <property type="protein sequence ID" value="KAH7919093.1"/>
    <property type="molecule type" value="Genomic_DNA"/>
</dbReference>
<dbReference type="Proteomes" id="UP000790709">
    <property type="component" value="Unassembled WGS sequence"/>
</dbReference>
<organism evidence="1 2">
    <name type="scientific">Leucogyrophana mollusca</name>
    <dbReference type="NCBI Taxonomy" id="85980"/>
    <lineage>
        <taxon>Eukaryota</taxon>
        <taxon>Fungi</taxon>
        <taxon>Dikarya</taxon>
        <taxon>Basidiomycota</taxon>
        <taxon>Agaricomycotina</taxon>
        <taxon>Agaricomycetes</taxon>
        <taxon>Agaricomycetidae</taxon>
        <taxon>Boletales</taxon>
        <taxon>Boletales incertae sedis</taxon>
        <taxon>Leucogyrophana</taxon>
    </lineage>
</organism>
<proteinExistence type="predicted"/>
<comment type="caution">
    <text evidence="1">The sequence shown here is derived from an EMBL/GenBank/DDBJ whole genome shotgun (WGS) entry which is preliminary data.</text>
</comment>
<evidence type="ECO:0000313" key="2">
    <source>
        <dbReference type="Proteomes" id="UP000790709"/>
    </source>
</evidence>